<dbReference type="AlphaFoldDB" id="A0A087T7K9"/>
<evidence type="ECO:0000313" key="2">
    <source>
        <dbReference type="Proteomes" id="UP000054359"/>
    </source>
</evidence>
<feature type="non-terminal residue" evidence="1">
    <location>
        <position position="127"/>
    </location>
</feature>
<dbReference type="EMBL" id="KK113815">
    <property type="protein sequence ID" value="KFM61098.1"/>
    <property type="molecule type" value="Genomic_DNA"/>
</dbReference>
<evidence type="ECO:0000313" key="1">
    <source>
        <dbReference type="EMBL" id="KFM61098.1"/>
    </source>
</evidence>
<name>A0A087T7K9_STEMI</name>
<organism evidence="1 2">
    <name type="scientific">Stegodyphus mimosarum</name>
    <name type="common">African social velvet spider</name>
    <dbReference type="NCBI Taxonomy" id="407821"/>
    <lineage>
        <taxon>Eukaryota</taxon>
        <taxon>Metazoa</taxon>
        <taxon>Ecdysozoa</taxon>
        <taxon>Arthropoda</taxon>
        <taxon>Chelicerata</taxon>
        <taxon>Arachnida</taxon>
        <taxon>Araneae</taxon>
        <taxon>Araneomorphae</taxon>
        <taxon>Entelegynae</taxon>
        <taxon>Eresoidea</taxon>
        <taxon>Eresidae</taxon>
        <taxon>Stegodyphus</taxon>
    </lineage>
</organism>
<reference evidence="1 2" key="1">
    <citation type="submission" date="2013-11" db="EMBL/GenBank/DDBJ databases">
        <title>Genome sequencing of Stegodyphus mimosarum.</title>
        <authorList>
            <person name="Bechsgaard J."/>
        </authorList>
    </citation>
    <scope>NUCLEOTIDE SEQUENCE [LARGE SCALE GENOMIC DNA]</scope>
</reference>
<accession>A0A087T7K9</accession>
<proteinExistence type="predicted"/>
<dbReference type="Proteomes" id="UP000054359">
    <property type="component" value="Unassembled WGS sequence"/>
</dbReference>
<sequence>MRNFPEYRCWNPRKMPARNFWRALDLKKLIIPADIILKKDCIVVNEGIKTIDCHQSSRTASRQSKQPHIKVHCYFPGMVKNGTSLKFTHIPSKSPYVSPMDFFKRQIVQMLTYNCSCTLESCSRGMG</sequence>
<gene>
    <name evidence="1" type="ORF">X975_09522</name>
</gene>
<keyword evidence="2" id="KW-1185">Reference proteome</keyword>
<protein>
    <submittedName>
        <fullName evidence="1">Uncharacterized protein</fullName>
    </submittedName>
</protein>